<dbReference type="GO" id="GO:0005886">
    <property type="term" value="C:plasma membrane"/>
    <property type="evidence" value="ECO:0007669"/>
    <property type="project" value="UniProtKB-SubCell"/>
</dbReference>
<keyword evidence="5 7" id="KW-1133">Transmembrane helix</keyword>
<feature type="transmembrane region" description="Helical" evidence="7">
    <location>
        <begin position="108"/>
        <end position="131"/>
    </location>
</feature>
<keyword evidence="3" id="KW-1003">Cell membrane</keyword>
<feature type="transmembrane region" description="Helical" evidence="7">
    <location>
        <begin position="6"/>
        <end position="24"/>
    </location>
</feature>
<evidence type="ECO:0000256" key="2">
    <source>
        <dbReference type="ARBA" id="ARBA00006679"/>
    </source>
</evidence>
<dbReference type="InterPro" id="IPR032808">
    <property type="entry name" value="DoxX"/>
</dbReference>
<keyword evidence="6 7" id="KW-0472">Membrane</keyword>
<evidence type="ECO:0000256" key="6">
    <source>
        <dbReference type="ARBA" id="ARBA00023136"/>
    </source>
</evidence>
<feature type="transmembrane region" description="Helical" evidence="7">
    <location>
        <begin position="61"/>
        <end position="88"/>
    </location>
</feature>
<proteinExistence type="inferred from homology"/>
<organism evidence="8 9">
    <name type="scientific">Mycolicibacterium iranicum</name>
    <name type="common">Mycobacterium iranicum</name>
    <dbReference type="NCBI Taxonomy" id="912594"/>
    <lineage>
        <taxon>Bacteria</taxon>
        <taxon>Bacillati</taxon>
        <taxon>Actinomycetota</taxon>
        <taxon>Actinomycetes</taxon>
        <taxon>Mycobacteriales</taxon>
        <taxon>Mycobacteriaceae</taxon>
        <taxon>Mycolicibacterium</taxon>
    </lineage>
</organism>
<gene>
    <name evidence="8" type="ORF">A4X20_13095</name>
</gene>
<dbReference type="AlphaFoldDB" id="A0A178M0W8"/>
<dbReference type="STRING" id="912594.AWC12_18275"/>
<name>A0A178M0W8_MYCIR</name>
<feature type="transmembrane region" description="Helical" evidence="7">
    <location>
        <begin position="143"/>
        <end position="165"/>
    </location>
</feature>
<evidence type="ECO:0000256" key="5">
    <source>
        <dbReference type="ARBA" id="ARBA00022989"/>
    </source>
</evidence>
<dbReference type="Proteomes" id="UP000078396">
    <property type="component" value="Unassembled WGS sequence"/>
</dbReference>
<dbReference type="EMBL" id="LWCS01000003">
    <property type="protein sequence ID" value="OAN41535.1"/>
    <property type="molecule type" value="Genomic_DNA"/>
</dbReference>
<accession>A0A178M0W8</accession>
<evidence type="ECO:0000313" key="8">
    <source>
        <dbReference type="EMBL" id="OAN41535.1"/>
    </source>
</evidence>
<comment type="subcellular location">
    <subcellularLocation>
        <location evidence="1">Cell membrane</location>
        <topology evidence="1">Multi-pass membrane protein</topology>
    </subcellularLocation>
</comment>
<protein>
    <submittedName>
        <fullName evidence="8">DoxX family protein</fullName>
    </submittedName>
</protein>
<comment type="caution">
    <text evidence="8">The sequence shown here is derived from an EMBL/GenBank/DDBJ whole genome shotgun (WGS) entry which is preliminary data.</text>
</comment>
<sequence length="174" mass="18137">MTAYDVGLLILRVVLGLTMAAHGYNKFFGKGGLKGTAGWFDSMGMKPGMFHARVAATTEMAAGLGLAVGLLTPIPAAGFVALMFVAAWTVHRANGFFIVKEGWEYNLVLAASAVGIATTGAGTLSLDYALLRNSGVYDYLHGWWGLLIAAILGLAGGIGQLAIFYRPPAKQGAA</sequence>
<evidence type="ECO:0000256" key="1">
    <source>
        <dbReference type="ARBA" id="ARBA00004651"/>
    </source>
</evidence>
<dbReference type="PANTHER" id="PTHR33452:SF1">
    <property type="entry name" value="INNER MEMBRANE PROTEIN YPHA-RELATED"/>
    <property type="match status" value="1"/>
</dbReference>
<dbReference type="eggNOG" id="COG2259">
    <property type="taxonomic scope" value="Bacteria"/>
</dbReference>
<dbReference type="OrthoDB" id="346004at2"/>
<evidence type="ECO:0000256" key="3">
    <source>
        <dbReference type="ARBA" id="ARBA00022475"/>
    </source>
</evidence>
<reference evidence="8 9" key="1">
    <citation type="submission" date="2016-04" db="EMBL/GenBank/DDBJ databases">
        <title>Draft Genome Sequences of Staphylococcus capitis Strain H36, S. capitis Strain H65, S. cohnii Strain H62, S. hominis Strain H69, Mycobacterium iranicum Strain H39, Plantibacter sp. Strain H53, Pseudomonas oryzihabitans Strain H72, and Microbacterium sp. Strain H83, isolated from residential settings.</title>
        <authorList>
            <person name="Lymperopoulou D."/>
            <person name="Adams R.I."/>
            <person name="Lindow S."/>
            <person name="Coil D.A."/>
            <person name="Jospin G."/>
            <person name="Eisen J.A."/>
        </authorList>
    </citation>
    <scope>NUCLEOTIDE SEQUENCE [LARGE SCALE GENOMIC DNA]</scope>
    <source>
        <strain evidence="8 9">H39</strain>
    </source>
</reference>
<dbReference type="PANTHER" id="PTHR33452">
    <property type="entry name" value="OXIDOREDUCTASE CATD-RELATED"/>
    <property type="match status" value="1"/>
</dbReference>
<evidence type="ECO:0000256" key="4">
    <source>
        <dbReference type="ARBA" id="ARBA00022692"/>
    </source>
</evidence>
<evidence type="ECO:0000313" key="9">
    <source>
        <dbReference type="Proteomes" id="UP000078396"/>
    </source>
</evidence>
<keyword evidence="4 7" id="KW-0812">Transmembrane</keyword>
<dbReference type="InterPro" id="IPR051907">
    <property type="entry name" value="DoxX-like_oxidoreductase"/>
</dbReference>
<dbReference type="Pfam" id="PF07681">
    <property type="entry name" value="DoxX"/>
    <property type="match status" value="1"/>
</dbReference>
<comment type="similarity">
    <text evidence="2">Belongs to the DoxX family.</text>
</comment>
<dbReference type="RefSeq" id="WP_064280361.1">
    <property type="nucleotide sequence ID" value="NZ_LWCS01000003.1"/>
</dbReference>
<evidence type="ECO:0000256" key="7">
    <source>
        <dbReference type="SAM" id="Phobius"/>
    </source>
</evidence>